<name>A0AAP0L638_9MAGN</name>
<feature type="chain" id="PRO_5042847146" description="Lipase" evidence="9">
    <location>
        <begin position="23"/>
        <end position="419"/>
    </location>
</feature>
<evidence type="ECO:0000256" key="5">
    <source>
        <dbReference type="ARBA" id="ARBA00023098"/>
    </source>
</evidence>
<accession>A0AAP0L638</accession>
<feature type="domain" description="AB hydrolase-1" evidence="10">
    <location>
        <begin position="127"/>
        <end position="226"/>
    </location>
</feature>
<evidence type="ECO:0000256" key="1">
    <source>
        <dbReference type="ARBA" id="ARBA00010701"/>
    </source>
</evidence>
<evidence type="ECO:0000256" key="7">
    <source>
        <dbReference type="PIRNR" id="PIRNR000862"/>
    </source>
</evidence>
<dbReference type="PIRSF" id="PIRSF000862">
    <property type="entry name" value="Steryl_ester_lip"/>
    <property type="match status" value="1"/>
</dbReference>
<dbReference type="InterPro" id="IPR029058">
    <property type="entry name" value="AB_hydrolase_fold"/>
</dbReference>
<dbReference type="InterPro" id="IPR025483">
    <property type="entry name" value="Lipase_euk"/>
</dbReference>
<evidence type="ECO:0000256" key="6">
    <source>
        <dbReference type="ARBA" id="ARBA00023180"/>
    </source>
</evidence>
<evidence type="ECO:0000259" key="10">
    <source>
        <dbReference type="Pfam" id="PF00561"/>
    </source>
</evidence>
<dbReference type="EMBL" id="JBBNAF010000002">
    <property type="protein sequence ID" value="KAK9163800.1"/>
    <property type="molecule type" value="Genomic_DNA"/>
</dbReference>
<sequence length="419" mass="46835">MRNAVSVAFLCCFLFFFKAAESSLQELNLSRRSQPKTGLCDALIRPSGYHCSEHVVETDDGYLLGLQRVSSSSSSSSGNGGGIRFPISMLYGTLFAIAPIIFGYARCAQGGDAWFLNSIGQSLGFILADQGFDVWVGNVRGTHWSHGHISLTERSKEFWDWSWQELALYDLATMIKHVFSVTNSKVFFVGHSQGTIMALAAFTQPEIVDMVEAAALLCPISYLGHVTSPFVHRLVGLHLDQMIMALGIHQLNFRSDLYVRLLDSFCDREVECGDFLTAITGGNCCFNNSRVDFYLDYEPHPSSAKNLNHLFQMIRKGTFAMYDYGLFGNIKQYGQSNPPAFDIARIPKSLPVWMGYGGTDALADIKDVEHTLQDLKLKPELLYLSSYGHIDFLLSVRAKEDVYDAMIRFFKSSKRAAYL</sequence>
<keyword evidence="4 7" id="KW-0442">Lipid degradation</keyword>
<dbReference type="AlphaFoldDB" id="A0AAP0L638"/>
<dbReference type="FunFam" id="3.40.50.1820:FF:000057">
    <property type="entry name" value="Lipase"/>
    <property type="match status" value="1"/>
</dbReference>
<keyword evidence="2 9" id="KW-0732">Signal</keyword>
<dbReference type="SUPFAM" id="SSF53474">
    <property type="entry name" value="alpha/beta-Hydrolases"/>
    <property type="match status" value="1"/>
</dbReference>
<gene>
    <name evidence="12" type="ORF">Syun_004702</name>
</gene>
<comment type="similarity">
    <text evidence="1 7">Belongs to the AB hydrolase superfamily. Lipase family.</text>
</comment>
<feature type="domain" description="Partial AB-hydrolase lipase" evidence="11">
    <location>
        <begin position="43"/>
        <end position="79"/>
    </location>
</feature>
<feature type="active site" description="Charge relay system" evidence="8">
    <location>
        <position position="360"/>
    </location>
</feature>
<dbReference type="PANTHER" id="PTHR11005">
    <property type="entry name" value="LYSOSOMAL ACID LIPASE-RELATED"/>
    <property type="match status" value="1"/>
</dbReference>
<dbReference type="Proteomes" id="UP001420932">
    <property type="component" value="Unassembled WGS sequence"/>
</dbReference>
<evidence type="ECO:0000256" key="4">
    <source>
        <dbReference type="ARBA" id="ARBA00022963"/>
    </source>
</evidence>
<keyword evidence="5" id="KW-0443">Lipid metabolism</keyword>
<feature type="signal peptide" evidence="9">
    <location>
        <begin position="1"/>
        <end position="22"/>
    </location>
</feature>
<evidence type="ECO:0000256" key="9">
    <source>
        <dbReference type="SAM" id="SignalP"/>
    </source>
</evidence>
<evidence type="ECO:0000259" key="11">
    <source>
        <dbReference type="Pfam" id="PF04083"/>
    </source>
</evidence>
<evidence type="ECO:0000313" key="12">
    <source>
        <dbReference type="EMBL" id="KAK9163800.1"/>
    </source>
</evidence>
<dbReference type="InterPro" id="IPR000073">
    <property type="entry name" value="AB_hydrolase_1"/>
</dbReference>
<dbReference type="Pfam" id="PF04083">
    <property type="entry name" value="Abhydro_lipase"/>
    <property type="match status" value="1"/>
</dbReference>
<reference evidence="12 13" key="1">
    <citation type="submission" date="2024-01" db="EMBL/GenBank/DDBJ databases">
        <title>Genome assemblies of Stephania.</title>
        <authorList>
            <person name="Yang L."/>
        </authorList>
    </citation>
    <scope>NUCLEOTIDE SEQUENCE [LARGE SCALE GENOMIC DNA]</scope>
    <source>
        <strain evidence="12">YNDBR</strain>
        <tissue evidence="12">Leaf</tissue>
    </source>
</reference>
<dbReference type="Gene3D" id="3.40.50.1820">
    <property type="entry name" value="alpha/beta hydrolase"/>
    <property type="match status" value="1"/>
</dbReference>
<evidence type="ECO:0000313" key="13">
    <source>
        <dbReference type="Proteomes" id="UP001420932"/>
    </source>
</evidence>
<feature type="active site" description="Charge relay system" evidence="8">
    <location>
        <position position="389"/>
    </location>
</feature>
<protein>
    <recommendedName>
        <fullName evidence="7">Lipase</fullName>
    </recommendedName>
</protein>
<dbReference type="Pfam" id="PF00561">
    <property type="entry name" value="Abhydrolase_1"/>
    <property type="match status" value="1"/>
</dbReference>
<evidence type="ECO:0000256" key="8">
    <source>
        <dbReference type="PIRSR" id="PIRSR000862-1"/>
    </source>
</evidence>
<evidence type="ECO:0000256" key="3">
    <source>
        <dbReference type="ARBA" id="ARBA00022801"/>
    </source>
</evidence>
<evidence type="ECO:0000256" key="2">
    <source>
        <dbReference type="ARBA" id="ARBA00022729"/>
    </source>
</evidence>
<organism evidence="12 13">
    <name type="scientific">Stephania yunnanensis</name>
    <dbReference type="NCBI Taxonomy" id="152371"/>
    <lineage>
        <taxon>Eukaryota</taxon>
        <taxon>Viridiplantae</taxon>
        <taxon>Streptophyta</taxon>
        <taxon>Embryophyta</taxon>
        <taxon>Tracheophyta</taxon>
        <taxon>Spermatophyta</taxon>
        <taxon>Magnoliopsida</taxon>
        <taxon>Ranunculales</taxon>
        <taxon>Menispermaceae</taxon>
        <taxon>Menispermoideae</taxon>
        <taxon>Cissampelideae</taxon>
        <taxon>Stephania</taxon>
    </lineage>
</organism>
<comment type="caution">
    <text evidence="12">The sequence shown here is derived from an EMBL/GenBank/DDBJ whole genome shotgun (WGS) entry which is preliminary data.</text>
</comment>
<dbReference type="GO" id="GO:0016788">
    <property type="term" value="F:hydrolase activity, acting on ester bonds"/>
    <property type="evidence" value="ECO:0007669"/>
    <property type="project" value="InterPro"/>
</dbReference>
<feature type="active site" description="Nucleophile" evidence="8">
    <location>
        <position position="192"/>
    </location>
</feature>
<proteinExistence type="inferred from homology"/>
<keyword evidence="13" id="KW-1185">Reference proteome</keyword>
<dbReference type="InterPro" id="IPR006693">
    <property type="entry name" value="AB_hydrolase_lipase"/>
</dbReference>
<dbReference type="GO" id="GO:0016042">
    <property type="term" value="P:lipid catabolic process"/>
    <property type="evidence" value="ECO:0007669"/>
    <property type="project" value="UniProtKB-KW"/>
</dbReference>
<keyword evidence="6" id="KW-0325">Glycoprotein</keyword>
<keyword evidence="3 7" id="KW-0378">Hydrolase</keyword>